<proteinExistence type="predicted"/>
<keyword evidence="2" id="KW-1185">Reference proteome</keyword>
<reference evidence="1" key="1">
    <citation type="submission" date="2020-08" db="EMBL/GenBank/DDBJ databases">
        <title>Genome public.</title>
        <authorList>
            <person name="Liu C."/>
            <person name="Sun Q."/>
        </authorList>
    </citation>
    <scope>NUCLEOTIDE SEQUENCE</scope>
    <source>
        <strain evidence="1">NSJ-15</strain>
    </source>
</reference>
<protein>
    <submittedName>
        <fullName evidence="1">Uncharacterized protein</fullName>
    </submittedName>
</protein>
<name>A0A8J6TWP5_9FIRM</name>
<dbReference type="RefSeq" id="WP_093988461.1">
    <property type="nucleotide sequence ID" value="NZ_FYDD01000003.1"/>
</dbReference>
<accession>A0A8J6TWP5</accession>
<dbReference type="OrthoDB" id="9907856at2"/>
<dbReference type="Proteomes" id="UP000632659">
    <property type="component" value="Unassembled WGS sequence"/>
</dbReference>
<dbReference type="EMBL" id="JACRTL010000001">
    <property type="protein sequence ID" value="MBC8610045.1"/>
    <property type="molecule type" value="Genomic_DNA"/>
</dbReference>
<comment type="caution">
    <text evidence="1">The sequence shown here is derived from an EMBL/GenBank/DDBJ whole genome shotgun (WGS) entry which is preliminary data.</text>
</comment>
<organism evidence="1 2">
    <name type="scientific">Massiliimalia timonensis</name>
    <dbReference type="NCBI Taxonomy" id="1987501"/>
    <lineage>
        <taxon>Bacteria</taxon>
        <taxon>Bacillati</taxon>
        <taxon>Bacillota</taxon>
        <taxon>Clostridia</taxon>
        <taxon>Eubacteriales</taxon>
        <taxon>Oscillospiraceae</taxon>
        <taxon>Massiliimalia</taxon>
    </lineage>
</organism>
<evidence type="ECO:0000313" key="1">
    <source>
        <dbReference type="EMBL" id="MBC8610045.1"/>
    </source>
</evidence>
<gene>
    <name evidence="1" type="ORF">H8702_02770</name>
</gene>
<dbReference type="AlphaFoldDB" id="A0A8J6TWP5"/>
<sequence length="111" mass="13226">MVDYKLIRDFLERYGSKITDLEGKKETFGVLSPVRYWEAEREEKIFFPAGYRMKCEYVLMSLNESGVIQKGKSIRLNRKVFHVIGADWYYYADKPLYLRAYLNEEVAYDPC</sequence>
<evidence type="ECO:0000313" key="2">
    <source>
        <dbReference type="Proteomes" id="UP000632659"/>
    </source>
</evidence>